<evidence type="ECO:0000313" key="5">
    <source>
        <dbReference type="Proteomes" id="UP000000370"/>
    </source>
</evidence>
<keyword evidence="2" id="KW-0472">Membrane</keyword>
<dbReference type="GO" id="GO:0016020">
    <property type="term" value="C:membrane"/>
    <property type="evidence" value="ECO:0007669"/>
    <property type="project" value="InterPro"/>
</dbReference>
<protein>
    <recommendedName>
        <fullName evidence="3">EamA domain-containing protein</fullName>
    </recommendedName>
</protein>
<dbReference type="EMBL" id="CP000885">
    <property type="protein sequence ID" value="ABX43230.1"/>
    <property type="molecule type" value="Genomic_DNA"/>
</dbReference>
<dbReference type="Gene3D" id="1.10.3730.20">
    <property type="match status" value="2"/>
</dbReference>
<dbReference type="KEGG" id="cpy:Cphy_2870"/>
<keyword evidence="5" id="KW-1185">Reference proteome</keyword>
<feature type="transmembrane region" description="Helical" evidence="2">
    <location>
        <begin position="247"/>
        <end position="269"/>
    </location>
</feature>
<keyword evidence="2" id="KW-0812">Transmembrane</keyword>
<proteinExistence type="inferred from homology"/>
<dbReference type="eggNOG" id="COG2510">
    <property type="taxonomic scope" value="Bacteria"/>
</dbReference>
<feature type="domain" description="EamA" evidence="3">
    <location>
        <begin position="157"/>
        <end position="292"/>
    </location>
</feature>
<dbReference type="AlphaFoldDB" id="A9KPF6"/>
<dbReference type="RefSeq" id="WP_012200881.1">
    <property type="nucleotide sequence ID" value="NC_010001.1"/>
</dbReference>
<feature type="transmembrane region" description="Helical" evidence="2">
    <location>
        <begin position="220"/>
        <end position="241"/>
    </location>
</feature>
<name>A9KPF6_LACP7</name>
<dbReference type="Proteomes" id="UP000000370">
    <property type="component" value="Chromosome"/>
</dbReference>
<dbReference type="InterPro" id="IPR037185">
    <property type="entry name" value="EmrE-like"/>
</dbReference>
<dbReference type="PANTHER" id="PTHR22911:SF137">
    <property type="entry name" value="SOLUTE CARRIER FAMILY 35 MEMBER G2-RELATED"/>
    <property type="match status" value="1"/>
</dbReference>
<dbReference type="PANTHER" id="PTHR22911">
    <property type="entry name" value="ACYL-MALONYL CONDENSING ENZYME-RELATED"/>
    <property type="match status" value="1"/>
</dbReference>
<dbReference type="HOGENOM" id="CLU_084472_0_0_9"/>
<sequence length="293" mass="32202" precursor="true">MWILFAFLSALFAGLTAILAKCGIKNTDSNVATALRTIVVLIFSWIMVFLVNSQGGIGNIAVKTWIFLILSGISTGASWLCYFKALQLGDINKVTPIDKSSTVLTFCFAFLFLHESVTVVKAIAYIIIAAGTYLMIEKKRSEKNKSSEKNRSSERHAWILYAFGSAIFASLTSILGKVGIEHIDSNLGTAIRTVVVLIMAWIVVFVTKKQNTIKNIDRKSWLFLILSGLATGGSWLCYYRALQTGPASVVAPIDKLSIVITVAFSYFVFKEKLSKKAFIGLAFIVLGTFLLLL</sequence>
<gene>
    <name evidence="4" type="ordered locus">Cphy_2870</name>
</gene>
<reference evidence="5" key="1">
    <citation type="submission" date="2007-11" db="EMBL/GenBank/DDBJ databases">
        <title>Complete genome sequence of Clostridium phytofermentans ISDg.</title>
        <authorList>
            <person name="Leschine S.B."/>
            <person name="Warnick T.A."/>
            <person name="Blanchard J.L."/>
            <person name="Schnell D.J."/>
            <person name="Petit E.L."/>
            <person name="LaTouf W.G."/>
            <person name="Copeland A."/>
            <person name="Lucas S."/>
            <person name="Lapidus A."/>
            <person name="Barry K."/>
            <person name="Glavina del Rio T."/>
            <person name="Dalin E."/>
            <person name="Tice H."/>
            <person name="Pitluck S."/>
            <person name="Kiss H."/>
            <person name="Brettin T."/>
            <person name="Bruce D."/>
            <person name="Detter J.C."/>
            <person name="Han C."/>
            <person name="Kuske C."/>
            <person name="Schmutz J."/>
            <person name="Larimer F."/>
            <person name="Land M."/>
            <person name="Hauser L."/>
            <person name="Kyrpides N."/>
            <person name="Kim E.A."/>
            <person name="Richardson P."/>
        </authorList>
    </citation>
    <scope>NUCLEOTIDE SEQUENCE [LARGE SCALE GENOMIC DNA]</scope>
    <source>
        <strain evidence="5">ATCC 700394 / DSM 18823 / ISDg</strain>
    </source>
</reference>
<feature type="transmembrane region" description="Helical" evidence="2">
    <location>
        <begin position="157"/>
        <end position="175"/>
    </location>
</feature>
<evidence type="ECO:0000259" key="3">
    <source>
        <dbReference type="Pfam" id="PF00892"/>
    </source>
</evidence>
<dbReference type="Pfam" id="PF00892">
    <property type="entry name" value="EamA"/>
    <property type="match status" value="2"/>
</dbReference>
<dbReference type="STRING" id="357809.Cphy_2870"/>
<evidence type="ECO:0000313" key="4">
    <source>
        <dbReference type="EMBL" id="ABX43230.1"/>
    </source>
</evidence>
<feature type="transmembrane region" description="Helical" evidence="2">
    <location>
        <begin position="187"/>
        <end position="208"/>
    </location>
</feature>
<keyword evidence="2" id="KW-1133">Transmembrane helix</keyword>
<feature type="domain" description="EamA" evidence="3">
    <location>
        <begin position="1"/>
        <end position="136"/>
    </location>
</feature>
<evidence type="ECO:0000256" key="1">
    <source>
        <dbReference type="ARBA" id="ARBA00007362"/>
    </source>
</evidence>
<evidence type="ECO:0000256" key="2">
    <source>
        <dbReference type="SAM" id="Phobius"/>
    </source>
</evidence>
<dbReference type="SUPFAM" id="SSF103481">
    <property type="entry name" value="Multidrug resistance efflux transporter EmrE"/>
    <property type="match status" value="2"/>
</dbReference>
<accession>A9KPF6</accession>
<dbReference type="InterPro" id="IPR000620">
    <property type="entry name" value="EamA_dom"/>
</dbReference>
<organism evidence="4 5">
    <name type="scientific">Lachnoclostridium phytofermentans (strain ATCC 700394 / DSM 18823 / ISDg)</name>
    <name type="common">Clostridium phytofermentans</name>
    <dbReference type="NCBI Taxonomy" id="357809"/>
    <lineage>
        <taxon>Bacteria</taxon>
        <taxon>Bacillati</taxon>
        <taxon>Bacillota</taxon>
        <taxon>Clostridia</taxon>
        <taxon>Lachnospirales</taxon>
        <taxon>Lachnospiraceae</taxon>
    </lineage>
</organism>
<comment type="similarity">
    <text evidence="1">Belongs to the EamA transporter family.</text>
</comment>
<dbReference type="OrthoDB" id="9806718at2"/>
<dbReference type="FunFam" id="1.10.3730.20:FF:000025">
    <property type="entry name" value="EamA/RhaT family transporter"/>
    <property type="match status" value="1"/>
</dbReference>
<feature type="transmembrane region" description="Helical" evidence="2">
    <location>
        <begin position="64"/>
        <end position="83"/>
    </location>
</feature>
<feature type="transmembrane region" description="Helical" evidence="2">
    <location>
        <begin position="276"/>
        <end position="292"/>
    </location>
</feature>
<feature type="transmembrane region" description="Helical" evidence="2">
    <location>
        <begin position="103"/>
        <end position="136"/>
    </location>
</feature>
<feature type="transmembrane region" description="Helical" evidence="2">
    <location>
        <begin position="30"/>
        <end position="52"/>
    </location>
</feature>